<reference evidence="2 3" key="1">
    <citation type="submission" date="2020-02" db="EMBL/GenBank/DDBJ databases">
        <title>Complete genome sequences of six Lactobacillus iners strains isolated from the human vagina.</title>
        <authorList>
            <person name="France M.T."/>
            <person name="Rutt L."/>
            <person name="Narina S."/>
            <person name="Arbaugh S."/>
            <person name="Humphrys M.S."/>
            <person name="Ma B."/>
            <person name="Hayward M.R."/>
            <person name="Relman D."/>
            <person name="Kwon D.S."/>
            <person name="Ravel J."/>
        </authorList>
    </citation>
    <scope>NUCLEOTIDE SEQUENCE [LARGE SCALE GENOMIC DNA]</scope>
    <source>
        <strain evidence="2 3">C0210C1</strain>
    </source>
</reference>
<organism evidence="2 3">
    <name type="scientific">Lactobacillus iners</name>
    <dbReference type="NCBI Taxonomy" id="147802"/>
    <lineage>
        <taxon>Bacteria</taxon>
        <taxon>Bacillati</taxon>
        <taxon>Bacillota</taxon>
        <taxon>Bacilli</taxon>
        <taxon>Lactobacillales</taxon>
        <taxon>Lactobacillaceae</taxon>
        <taxon>Lactobacillus</taxon>
    </lineage>
</organism>
<protein>
    <submittedName>
        <fullName evidence="2">DUF2187 domain-containing protein</fullName>
    </submittedName>
</protein>
<name>A0A6G7B7G0_9LACO</name>
<dbReference type="RefSeq" id="WP_006730317.1">
    <property type="nucleotide sequence ID" value="NZ_CP049225.1"/>
</dbReference>
<gene>
    <name evidence="2" type="ORF">G6Z83_00640</name>
</gene>
<dbReference type="EMBL" id="CP049228">
    <property type="protein sequence ID" value="QIH23322.1"/>
    <property type="molecule type" value="Genomic_DNA"/>
</dbReference>
<accession>A0A6G7B7G0</accession>
<evidence type="ECO:0000256" key="1">
    <source>
        <dbReference type="SAM" id="MobiDB-lite"/>
    </source>
</evidence>
<dbReference type="Proteomes" id="UP000501676">
    <property type="component" value="Chromosome"/>
</dbReference>
<dbReference type="GeneID" id="93220942"/>
<dbReference type="AlphaFoldDB" id="A0A6G7B7G0"/>
<evidence type="ECO:0000313" key="3">
    <source>
        <dbReference type="Proteomes" id="UP000501676"/>
    </source>
</evidence>
<proteinExistence type="predicted"/>
<feature type="region of interest" description="Disordered" evidence="1">
    <location>
        <begin position="72"/>
        <end position="95"/>
    </location>
</feature>
<sequence>MKKSDIKIDSIVGAKSDEEISKPFEGKVEKIYENSVLLSITSYEPEDETNVSDLNGKIVVSFKNLKKLAKKPSKQAETPTNEIKISKIEAKDEQQ</sequence>
<evidence type="ECO:0000313" key="2">
    <source>
        <dbReference type="EMBL" id="QIH23322.1"/>
    </source>
</evidence>
<feature type="compositionally biased region" description="Basic and acidic residues" evidence="1">
    <location>
        <begin position="84"/>
        <end position="95"/>
    </location>
</feature>